<evidence type="ECO:0000256" key="5">
    <source>
        <dbReference type="ARBA" id="ARBA00022989"/>
    </source>
</evidence>
<feature type="transmembrane region" description="Helical" evidence="7">
    <location>
        <begin position="148"/>
        <end position="167"/>
    </location>
</feature>
<feature type="transmembrane region" description="Helical" evidence="7">
    <location>
        <begin position="431"/>
        <end position="447"/>
    </location>
</feature>
<organism evidence="8 9">
    <name type="scientific">Actinospica durhamensis</name>
    <dbReference type="NCBI Taxonomy" id="1508375"/>
    <lineage>
        <taxon>Bacteria</taxon>
        <taxon>Bacillati</taxon>
        <taxon>Actinomycetota</taxon>
        <taxon>Actinomycetes</taxon>
        <taxon>Catenulisporales</taxon>
        <taxon>Actinospicaceae</taxon>
        <taxon>Actinospica</taxon>
    </lineage>
</organism>
<keyword evidence="3" id="KW-0813">Transport</keyword>
<reference evidence="8" key="1">
    <citation type="submission" date="2021-04" db="EMBL/GenBank/DDBJ databases">
        <title>Genome based classification of Actinospica acidithermotolerans sp. nov., an actinobacterium isolated from an Indonesian hot spring.</title>
        <authorList>
            <person name="Kusuma A.B."/>
            <person name="Putra K.E."/>
            <person name="Nafisah S."/>
            <person name="Loh J."/>
            <person name="Nouioui I."/>
            <person name="Goodfellow M."/>
        </authorList>
    </citation>
    <scope>NUCLEOTIDE SEQUENCE</scope>
    <source>
        <strain evidence="8">CSCA 57</strain>
    </source>
</reference>
<keyword evidence="5 7" id="KW-1133">Transmembrane helix</keyword>
<accession>A0A941EYN3</accession>
<feature type="non-terminal residue" evidence="8">
    <location>
        <position position="1"/>
    </location>
</feature>
<name>A0A941EYN3_9ACTN</name>
<dbReference type="GO" id="GO:0005886">
    <property type="term" value="C:plasma membrane"/>
    <property type="evidence" value="ECO:0007669"/>
    <property type="project" value="TreeGrafter"/>
</dbReference>
<protein>
    <submittedName>
        <fullName evidence="8">Cytosine permease</fullName>
    </submittedName>
</protein>
<evidence type="ECO:0000256" key="4">
    <source>
        <dbReference type="ARBA" id="ARBA00022692"/>
    </source>
</evidence>
<dbReference type="Pfam" id="PF02133">
    <property type="entry name" value="Transp_cyt_pur"/>
    <property type="match status" value="1"/>
</dbReference>
<sequence length="463" mass="48248">AVPAEAEPAYGTKVFAVEAAGSEAIPEAERHGRPLHLLWTWISPNMEFATVFIGVLAVAVFGLSFGQALSALLLGTGLASLCLGLLSKDGPLHGLPQMALSRLAFGHLGNRVPAAVNTLTAGLGWFAVNSVSAALAVNTLFGLPKIPSLLIVGAVQILVGFLGHNLIHRVERFAVPVLIAVFLTATVITLGKAHLGAAGHGGGTGGFLLTAGAAFGYAGGWTPFAADYTRYLPSTSPKWQTGLWPAVGNFCSNAVLLAAGAASATIATDPNASPTAAFTGLLPHLVADLTLAAIILGGICANALNIYSAAVSFTTLGIRLPVRSLRAWAVVVFGVLGTSVALTGLQDSGTRYENFLLIISYWIGPWIAVYFTERFLTRRDDVRGRLTDPRYTNWSGVLSFLIGAVVSIWLFSNQSYYTGPIAKAHPAIGDITSAVGFTLAVLCHLTLRRIPALGPSPDASAGR</sequence>
<feature type="transmembrane region" description="Helical" evidence="7">
    <location>
        <begin position="352"/>
        <end position="371"/>
    </location>
</feature>
<dbReference type="PANTHER" id="PTHR31806:SF1">
    <property type="entry name" value="PURINE-CYTOSINE PERMEASE FCY2-RELATED"/>
    <property type="match status" value="1"/>
</dbReference>
<comment type="caution">
    <text evidence="8">The sequence shown here is derived from an EMBL/GenBank/DDBJ whole genome shotgun (WGS) entry which is preliminary data.</text>
</comment>
<feature type="transmembrane region" description="Helical" evidence="7">
    <location>
        <begin position="207"/>
        <end position="226"/>
    </location>
</feature>
<comment type="subcellular location">
    <subcellularLocation>
        <location evidence="1">Membrane</location>
        <topology evidence="1">Multi-pass membrane protein</topology>
    </subcellularLocation>
</comment>
<evidence type="ECO:0000256" key="6">
    <source>
        <dbReference type="ARBA" id="ARBA00023136"/>
    </source>
</evidence>
<proteinExistence type="inferred from homology"/>
<dbReference type="RefSeq" id="WP_212533272.1">
    <property type="nucleotide sequence ID" value="NZ_JAGSOG010000334.1"/>
</dbReference>
<dbReference type="EMBL" id="JAGSOG010000334">
    <property type="protein sequence ID" value="MBR7838822.1"/>
    <property type="molecule type" value="Genomic_DNA"/>
</dbReference>
<evidence type="ECO:0000313" key="8">
    <source>
        <dbReference type="EMBL" id="MBR7838822.1"/>
    </source>
</evidence>
<comment type="similarity">
    <text evidence="2">Belongs to the purine-cytosine permease (2.A.39) family.</text>
</comment>
<evidence type="ECO:0000256" key="7">
    <source>
        <dbReference type="SAM" id="Phobius"/>
    </source>
</evidence>
<feature type="transmembrane region" description="Helical" evidence="7">
    <location>
        <begin position="391"/>
        <end position="411"/>
    </location>
</feature>
<dbReference type="InterPro" id="IPR001248">
    <property type="entry name" value="Pur-cyt_permease"/>
</dbReference>
<keyword evidence="4 7" id="KW-0812">Transmembrane</keyword>
<dbReference type="InterPro" id="IPR026030">
    <property type="entry name" value="Pur-cyt_permease_Fcy2/21/22"/>
</dbReference>
<feature type="transmembrane region" description="Helical" evidence="7">
    <location>
        <begin position="289"/>
        <end position="313"/>
    </location>
</feature>
<evidence type="ECO:0000256" key="3">
    <source>
        <dbReference type="ARBA" id="ARBA00022448"/>
    </source>
</evidence>
<keyword evidence="6 7" id="KW-0472">Membrane</keyword>
<evidence type="ECO:0000256" key="2">
    <source>
        <dbReference type="ARBA" id="ARBA00008974"/>
    </source>
</evidence>
<feature type="transmembrane region" description="Helical" evidence="7">
    <location>
        <begin position="123"/>
        <end position="141"/>
    </location>
</feature>
<dbReference type="GO" id="GO:0022857">
    <property type="term" value="F:transmembrane transporter activity"/>
    <property type="evidence" value="ECO:0007669"/>
    <property type="project" value="InterPro"/>
</dbReference>
<dbReference type="Gene3D" id="1.10.4160.10">
    <property type="entry name" value="Hydantoin permease"/>
    <property type="match status" value="1"/>
</dbReference>
<feature type="transmembrane region" description="Helical" evidence="7">
    <location>
        <begin position="325"/>
        <end position="346"/>
    </location>
</feature>
<evidence type="ECO:0000313" key="9">
    <source>
        <dbReference type="Proteomes" id="UP000675781"/>
    </source>
</evidence>
<feature type="transmembrane region" description="Helical" evidence="7">
    <location>
        <begin position="173"/>
        <end position="195"/>
    </location>
</feature>
<dbReference type="PIRSF" id="PIRSF002744">
    <property type="entry name" value="Pur-cyt_permease"/>
    <property type="match status" value="1"/>
</dbReference>
<dbReference type="Proteomes" id="UP000675781">
    <property type="component" value="Unassembled WGS sequence"/>
</dbReference>
<dbReference type="AlphaFoldDB" id="A0A941EYN3"/>
<dbReference type="PANTHER" id="PTHR31806">
    <property type="entry name" value="PURINE-CYTOSINE PERMEASE FCY2-RELATED"/>
    <property type="match status" value="1"/>
</dbReference>
<evidence type="ECO:0000256" key="1">
    <source>
        <dbReference type="ARBA" id="ARBA00004141"/>
    </source>
</evidence>
<gene>
    <name evidence="8" type="ORF">KDL01_36480</name>
</gene>
<keyword evidence="9" id="KW-1185">Reference proteome</keyword>